<dbReference type="CDD" id="cd17546">
    <property type="entry name" value="REC_hyHK_CKI1_RcsC-like"/>
    <property type="match status" value="1"/>
</dbReference>
<dbReference type="PROSITE" id="PS50110">
    <property type="entry name" value="RESPONSE_REGULATORY"/>
    <property type="match status" value="2"/>
</dbReference>
<dbReference type="InterPro" id="IPR038318">
    <property type="entry name" value="KdpD_sf"/>
</dbReference>
<feature type="transmembrane region" description="Helical" evidence="17">
    <location>
        <begin position="44"/>
        <end position="73"/>
    </location>
</feature>
<evidence type="ECO:0000256" key="5">
    <source>
        <dbReference type="ARBA" id="ARBA00022553"/>
    </source>
</evidence>
<dbReference type="PANTHER" id="PTHR45339">
    <property type="entry name" value="HYBRID SIGNAL TRANSDUCTION HISTIDINE KINASE J"/>
    <property type="match status" value="1"/>
</dbReference>
<keyword evidence="16" id="KW-0175">Coiled coil</keyword>
<evidence type="ECO:0000256" key="10">
    <source>
        <dbReference type="ARBA" id="ARBA00022840"/>
    </source>
</evidence>
<evidence type="ECO:0000256" key="16">
    <source>
        <dbReference type="SAM" id="Coils"/>
    </source>
</evidence>
<dbReference type="GO" id="GO:0005524">
    <property type="term" value="F:ATP binding"/>
    <property type="evidence" value="ECO:0007669"/>
    <property type="project" value="UniProtKB-KW"/>
</dbReference>
<dbReference type="Pfam" id="PF01627">
    <property type="entry name" value="Hpt"/>
    <property type="match status" value="1"/>
</dbReference>
<gene>
    <name evidence="21" type="primary">barA_4</name>
    <name evidence="21" type="ORF">Pan216_28660</name>
</gene>
<feature type="modified residue" description="4-aspartylphosphate" evidence="15">
    <location>
        <position position="715"/>
    </location>
</feature>
<dbReference type="GO" id="GO:0000155">
    <property type="term" value="F:phosphorelay sensor kinase activity"/>
    <property type="evidence" value="ECO:0007669"/>
    <property type="project" value="InterPro"/>
</dbReference>
<evidence type="ECO:0000259" key="18">
    <source>
        <dbReference type="PROSITE" id="PS50109"/>
    </source>
</evidence>
<dbReference type="PROSITE" id="PS50894">
    <property type="entry name" value="HPT"/>
    <property type="match status" value="1"/>
</dbReference>
<feature type="domain" description="Response regulatory" evidence="19">
    <location>
        <begin position="666"/>
        <end position="785"/>
    </location>
</feature>
<evidence type="ECO:0000313" key="21">
    <source>
        <dbReference type="EMBL" id="QDU62000.1"/>
    </source>
</evidence>
<keyword evidence="4" id="KW-1003">Cell membrane</keyword>
<evidence type="ECO:0000256" key="9">
    <source>
        <dbReference type="ARBA" id="ARBA00022777"/>
    </source>
</evidence>
<dbReference type="KEGG" id="knv:Pan216_28660"/>
<dbReference type="InterPro" id="IPR036641">
    <property type="entry name" value="HPT_dom_sf"/>
</dbReference>
<dbReference type="SMART" id="SM00091">
    <property type="entry name" value="PAS"/>
    <property type="match status" value="1"/>
</dbReference>
<dbReference type="InterPro" id="IPR005467">
    <property type="entry name" value="His_kinase_dom"/>
</dbReference>
<evidence type="ECO:0000256" key="6">
    <source>
        <dbReference type="ARBA" id="ARBA00022679"/>
    </source>
</evidence>
<keyword evidence="22" id="KW-1185">Reference proteome</keyword>
<evidence type="ECO:0000256" key="13">
    <source>
        <dbReference type="ARBA" id="ARBA00023136"/>
    </source>
</evidence>
<dbReference type="SUPFAM" id="SSF47226">
    <property type="entry name" value="Histidine-containing phosphotransfer domain, HPT domain"/>
    <property type="match status" value="1"/>
</dbReference>
<keyword evidence="10" id="KW-0067">ATP-binding</keyword>
<dbReference type="Gene3D" id="1.20.120.160">
    <property type="entry name" value="HPT domain"/>
    <property type="match status" value="1"/>
</dbReference>
<keyword evidence="13 17" id="KW-0472">Membrane</keyword>
<evidence type="ECO:0000256" key="4">
    <source>
        <dbReference type="ARBA" id="ARBA00022475"/>
    </source>
</evidence>
<feature type="domain" description="Response regulatory" evidence="19">
    <location>
        <begin position="522"/>
        <end position="643"/>
    </location>
</feature>
<feature type="domain" description="HPt" evidence="20">
    <location>
        <begin position="819"/>
        <end position="916"/>
    </location>
</feature>
<keyword evidence="9 21" id="KW-0418">Kinase</keyword>
<evidence type="ECO:0000259" key="20">
    <source>
        <dbReference type="PROSITE" id="PS50894"/>
    </source>
</evidence>
<dbReference type="SMART" id="SM00387">
    <property type="entry name" value="HATPase_c"/>
    <property type="match status" value="1"/>
</dbReference>
<feature type="domain" description="Histidine kinase" evidence="18">
    <location>
        <begin position="279"/>
        <end position="501"/>
    </location>
</feature>
<dbReference type="InterPro" id="IPR035965">
    <property type="entry name" value="PAS-like_dom_sf"/>
</dbReference>
<keyword evidence="7 17" id="KW-0812">Transmembrane</keyword>
<dbReference type="CDD" id="cd00130">
    <property type="entry name" value="PAS"/>
    <property type="match status" value="1"/>
</dbReference>
<dbReference type="RefSeq" id="WP_419193630.1">
    <property type="nucleotide sequence ID" value="NZ_CP036279.1"/>
</dbReference>
<dbReference type="FunFam" id="3.30.565.10:FF:000010">
    <property type="entry name" value="Sensor histidine kinase RcsC"/>
    <property type="match status" value="1"/>
</dbReference>
<evidence type="ECO:0000256" key="3">
    <source>
        <dbReference type="ARBA" id="ARBA00012438"/>
    </source>
</evidence>
<evidence type="ECO:0000259" key="19">
    <source>
        <dbReference type="PROSITE" id="PS50110"/>
    </source>
</evidence>
<dbReference type="InterPro" id="IPR000014">
    <property type="entry name" value="PAS"/>
</dbReference>
<proteinExistence type="predicted"/>
<evidence type="ECO:0000256" key="2">
    <source>
        <dbReference type="ARBA" id="ARBA00004651"/>
    </source>
</evidence>
<sequence length="916" mass="101962">MDLTGNNQTKRAIWAYSIAVLGVVAAVLWKYALTDYTVLEESPFLLFAGSVMLAAWFGGLGPGLVALALSSVIGLYLDVSPDEDFRLNNLGEGIRLGTFFVEGLFICVLCEAMYRSRRREITRAYEAQKASQERRISDDRFRQLVRIGGIGVCTGNLKGEIFEANDVLMEMLGLERGSLTTQPLDWKELTPPEYHELDARAVNEVQTLGRCEPFEKEYYHASGRRIPILIGVTKLDDSEDGFIAFIFDRSKNRQSQLQLAQAEAAADEARQVKVDFLANTSHELRTPMNAIIGMTDLALTESGLPERAREYLQTSRQAADDLLNLINDILDYSKLGSKKFTLETEDFVLRDALDRLLKTLSLRASEKGLELACWVDPNVPDIINGDPLRLRQLILNLASNAVKFTEKGEVILAAKLVREENGHVVLRFSVRDTGPGIPVEARDRILEPFSQLDSSTTRMHDGSGLGLTIAKELAELMEGRIWFESELEQGTTFFVEVKLSRPVESERDAPAPESIDQLKGLRVLVVDDNKANRQILRDMLENWEMKPEICADAAEAMDLVKQKSEQGEPFQVLLVDALMPKVDGFTLIERINVDQYARDPVILMLSSADAQMFSDRCEELCIDNLLEKPISQSDLYDAIASSIGPVPKSREVITQRVKKETLRPLSILVAEDTKANQIVVQRTLERRGHDVAIAVNGRDAIDRWKDGSYDVVLMDVQMPALDGLQATVAIRSLEEGGQLPPTPIIAMTAHAMRGDRQRCLDVGMDDYIAKPIDVRQLVDVVERHASPSDSGEGDPAPPEDVATHSLIHFDAALDRMGGDESLLKEMAQIFLEDADEHLTTLRNAIEENDLSTAERSAHSLKGLSANFEANGVVDLAYAIEKQAFNGESEGLAKRQEQLRELIGQLQEELRTLLEES</sequence>
<dbReference type="SUPFAM" id="SSF55874">
    <property type="entry name" value="ATPase domain of HSP90 chaperone/DNA topoisomerase II/histidine kinase"/>
    <property type="match status" value="1"/>
</dbReference>
<feature type="coiled-coil region" evidence="16">
    <location>
        <begin position="888"/>
        <end position="915"/>
    </location>
</feature>
<accession>A0A518B4U6</accession>
<dbReference type="Gene3D" id="3.30.450.20">
    <property type="entry name" value="PAS domain"/>
    <property type="match status" value="1"/>
</dbReference>
<feature type="transmembrane region" description="Helical" evidence="17">
    <location>
        <begin position="93"/>
        <end position="114"/>
    </location>
</feature>
<dbReference type="InterPro" id="IPR025201">
    <property type="entry name" value="KdpD_TM"/>
</dbReference>
<dbReference type="Pfam" id="PF13426">
    <property type="entry name" value="PAS_9"/>
    <property type="match status" value="1"/>
</dbReference>
<dbReference type="InterPro" id="IPR003594">
    <property type="entry name" value="HATPase_dom"/>
</dbReference>
<keyword evidence="8" id="KW-0547">Nucleotide-binding</keyword>
<dbReference type="SMART" id="SM00448">
    <property type="entry name" value="REC"/>
    <property type="match status" value="2"/>
</dbReference>
<dbReference type="InterPro" id="IPR011006">
    <property type="entry name" value="CheY-like_superfamily"/>
</dbReference>
<evidence type="ECO:0000313" key="22">
    <source>
        <dbReference type="Proteomes" id="UP000317093"/>
    </source>
</evidence>
<comment type="catalytic activity">
    <reaction evidence="1">
        <text>ATP + protein L-histidine = ADP + protein N-phospho-L-histidine.</text>
        <dbReference type="EC" id="2.7.13.3"/>
    </reaction>
</comment>
<dbReference type="PRINTS" id="PR00344">
    <property type="entry name" value="BCTRLSENSOR"/>
</dbReference>
<feature type="transmembrane region" description="Helical" evidence="17">
    <location>
        <begin position="12"/>
        <end position="32"/>
    </location>
</feature>
<dbReference type="Gene3D" id="1.20.120.620">
    <property type="entry name" value="Backbone structure of the membrane domain of e. Coli histidine kinase receptor kdpd"/>
    <property type="match status" value="1"/>
</dbReference>
<evidence type="ECO:0000256" key="8">
    <source>
        <dbReference type="ARBA" id="ARBA00022741"/>
    </source>
</evidence>
<reference evidence="21 22" key="1">
    <citation type="submission" date="2019-02" db="EMBL/GenBank/DDBJ databases">
        <title>Deep-cultivation of Planctomycetes and their phenomic and genomic characterization uncovers novel biology.</title>
        <authorList>
            <person name="Wiegand S."/>
            <person name="Jogler M."/>
            <person name="Boedeker C."/>
            <person name="Pinto D."/>
            <person name="Vollmers J."/>
            <person name="Rivas-Marin E."/>
            <person name="Kohn T."/>
            <person name="Peeters S.H."/>
            <person name="Heuer A."/>
            <person name="Rast P."/>
            <person name="Oberbeckmann S."/>
            <person name="Bunk B."/>
            <person name="Jeske O."/>
            <person name="Meyerdierks A."/>
            <person name="Storesund J.E."/>
            <person name="Kallscheuer N."/>
            <person name="Luecker S."/>
            <person name="Lage O.M."/>
            <person name="Pohl T."/>
            <person name="Merkel B.J."/>
            <person name="Hornburger P."/>
            <person name="Mueller R.-W."/>
            <person name="Bruemmer F."/>
            <person name="Labrenz M."/>
            <person name="Spormann A.M."/>
            <person name="Op den Camp H."/>
            <person name="Overmann J."/>
            <person name="Amann R."/>
            <person name="Jetten M.S.M."/>
            <person name="Mascher T."/>
            <person name="Medema M.H."/>
            <person name="Devos D.P."/>
            <person name="Kaster A.-K."/>
            <person name="Ovreas L."/>
            <person name="Rohde M."/>
            <person name="Galperin M.Y."/>
            <person name="Jogler C."/>
        </authorList>
    </citation>
    <scope>NUCLEOTIDE SEQUENCE [LARGE SCALE GENOMIC DNA]</scope>
    <source>
        <strain evidence="21 22">Pan216</strain>
    </source>
</reference>
<evidence type="ECO:0000256" key="17">
    <source>
        <dbReference type="SAM" id="Phobius"/>
    </source>
</evidence>
<evidence type="ECO:0000256" key="15">
    <source>
        <dbReference type="PROSITE-ProRule" id="PRU00169"/>
    </source>
</evidence>
<dbReference type="GO" id="GO:0005886">
    <property type="term" value="C:plasma membrane"/>
    <property type="evidence" value="ECO:0007669"/>
    <property type="project" value="UniProtKB-SubCell"/>
</dbReference>
<protein>
    <recommendedName>
        <fullName evidence="3">histidine kinase</fullName>
        <ecNumber evidence="3">2.7.13.3</ecNumber>
    </recommendedName>
</protein>
<keyword evidence="6 21" id="KW-0808">Transferase</keyword>
<dbReference type="SUPFAM" id="SSF52172">
    <property type="entry name" value="CheY-like"/>
    <property type="match status" value="2"/>
</dbReference>
<comment type="subcellular location">
    <subcellularLocation>
        <location evidence="2">Cell membrane</location>
        <topology evidence="2">Multi-pass membrane protein</topology>
    </subcellularLocation>
</comment>
<dbReference type="Proteomes" id="UP000317093">
    <property type="component" value="Chromosome"/>
</dbReference>
<dbReference type="EC" id="2.7.13.3" evidence="3"/>
<dbReference type="EMBL" id="CP036279">
    <property type="protein sequence ID" value="QDU62000.1"/>
    <property type="molecule type" value="Genomic_DNA"/>
</dbReference>
<dbReference type="InterPro" id="IPR036890">
    <property type="entry name" value="HATPase_C_sf"/>
</dbReference>
<dbReference type="CDD" id="cd00088">
    <property type="entry name" value="HPT"/>
    <property type="match status" value="1"/>
</dbReference>
<name>A0A518B4U6_9BACT</name>
<dbReference type="Gene3D" id="1.10.287.130">
    <property type="match status" value="1"/>
</dbReference>
<evidence type="ECO:0000256" key="1">
    <source>
        <dbReference type="ARBA" id="ARBA00000085"/>
    </source>
</evidence>
<dbReference type="Pfam" id="PF02518">
    <property type="entry name" value="HATPase_c"/>
    <property type="match status" value="1"/>
</dbReference>
<feature type="modified residue" description="4-aspartylphosphate" evidence="15">
    <location>
        <position position="576"/>
    </location>
</feature>
<dbReference type="NCBIfam" id="TIGR00229">
    <property type="entry name" value="sensory_box"/>
    <property type="match status" value="1"/>
</dbReference>
<keyword evidence="11 17" id="KW-1133">Transmembrane helix</keyword>
<dbReference type="Gene3D" id="3.30.565.10">
    <property type="entry name" value="Histidine kinase-like ATPase, C-terminal domain"/>
    <property type="match status" value="1"/>
</dbReference>
<organism evidence="21 22">
    <name type="scientific">Kolteria novifilia</name>
    <dbReference type="NCBI Taxonomy" id="2527975"/>
    <lineage>
        <taxon>Bacteria</taxon>
        <taxon>Pseudomonadati</taxon>
        <taxon>Planctomycetota</taxon>
        <taxon>Planctomycetia</taxon>
        <taxon>Kolteriales</taxon>
        <taxon>Kolteriaceae</taxon>
        <taxon>Kolteria</taxon>
    </lineage>
</organism>
<dbReference type="InterPro" id="IPR008207">
    <property type="entry name" value="Sig_transdc_His_kin_Hpt_dom"/>
</dbReference>
<dbReference type="SMART" id="SM00388">
    <property type="entry name" value="HisKA"/>
    <property type="match status" value="1"/>
</dbReference>
<dbReference type="SUPFAM" id="SSF47384">
    <property type="entry name" value="Homodimeric domain of signal transducing histidine kinase"/>
    <property type="match status" value="1"/>
</dbReference>
<keyword evidence="12" id="KW-0902">Two-component regulatory system</keyword>
<dbReference type="Pfam" id="PF00512">
    <property type="entry name" value="HisKA"/>
    <property type="match status" value="1"/>
</dbReference>
<dbReference type="Pfam" id="PF00072">
    <property type="entry name" value="Response_reg"/>
    <property type="match status" value="2"/>
</dbReference>
<dbReference type="PANTHER" id="PTHR45339:SF1">
    <property type="entry name" value="HYBRID SIGNAL TRANSDUCTION HISTIDINE KINASE J"/>
    <property type="match status" value="1"/>
</dbReference>
<dbReference type="CDD" id="cd00156">
    <property type="entry name" value="REC"/>
    <property type="match status" value="1"/>
</dbReference>
<dbReference type="InterPro" id="IPR004358">
    <property type="entry name" value="Sig_transdc_His_kin-like_C"/>
</dbReference>
<dbReference type="Gene3D" id="3.40.50.2300">
    <property type="match status" value="2"/>
</dbReference>
<evidence type="ECO:0000256" key="14">
    <source>
        <dbReference type="PROSITE-ProRule" id="PRU00110"/>
    </source>
</evidence>
<dbReference type="InterPro" id="IPR003661">
    <property type="entry name" value="HisK_dim/P_dom"/>
</dbReference>
<dbReference type="CDD" id="cd16922">
    <property type="entry name" value="HATPase_EvgS-ArcB-TorS-like"/>
    <property type="match status" value="1"/>
</dbReference>
<evidence type="ECO:0000256" key="7">
    <source>
        <dbReference type="ARBA" id="ARBA00022692"/>
    </source>
</evidence>
<keyword evidence="5 15" id="KW-0597">Phosphoprotein</keyword>
<dbReference type="PROSITE" id="PS50109">
    <property type="entry name" value="HIS_KIN"/>
    <property type="match status" value="1"/>
</dbReference>
<dbReference type="InterPro" id="IPR001789">
    <property type="entry name" value="Sig_transdc_resp-reg_receiver"/>
</dbReference>
<dbReference type="CDD" id="cd00082">
    <property type="entry name" value="HisKA"/>
    <property type="match status" value="1"/>
</dbReference>
<evidence type="ECO:0000256" key="11">
    <source>
        <dbReference type="ARBA" id="ARBA00022989"/>
    </source>
</evidence>
<dbReference type="SMART" id="SM00073">
    <property type="entry name" value="HPT"/>
    <property type="match status" value="1"/>
</dbReference>
<dbReference type="InterPro" id="IPR036097">
    <property type="entry name" value="HisK_dim/P_sf"/>
</dbReference>
<dbReference type="SUPFAM" id="SSF55785">
    <property type="entry name" value="PYP-like sensor domain (PAS domain)"/>
    <property type="match status" value="1"/>
</dbReference>
<evidence type="ECO:0000256" key="12">
    <source>
        <dbReference type="ARBA" id="ARBA00023012"/>
    </source>
</evidence>
<dbReference type="Pfam" id="PF13493">
    <property type="entry name" value="DUF4118"/>
    <property type="match status" value="1"/>
</dbReference>
<dbReference type="AlphaFoldDB" id="A0A518B4U6"/>
<feature type="modified residue" description="Phosphohistidine" evidence="14">
    <location>
        <position position="858"/>
    </location>
</feature>